<comment type="subcellular location">
    <subcellularLocation>
        <location evidence="8">Cell inner membrane</location>
        <topology evidence="8">Multi-pass membrane protein</topology>
    </subcellularLocation>
    <subcellularLocation>
        <location evidence="1">Cell membrane</location>
        <topology evidence="1">Multi-pass membrane protein</topology>
    </subcellularLocation>
</comment>
<dbReference type="PANTHER" id="PTHR23502">
    <property type="entry name" value="MAJOR FACILITATOR SUPERFAMILY"/>
    <property type="match status" value="1"/>
</dbReference>
<gene>
    <name evidence="10" type="ORF">GCM10023116_36170</name>
</gene>
<dbReference type="InterPro" id="IPR036259">
    <property type="entry name" value="MFS_trans_sf"/>
</dbReference>
<dbReference type="Pfam" id="PF07690">
    <property type="entry name" value="MFS_1"/>
    <property type="match status" value="1"/>
</dbReference>
<feature type="transmembrane region" description="Helical" evidence="8">
    <location>
        <begin position="72"/>
        <end position="91"/>
    </location>
</feature>
<dbReference type="PANTHER" id="PTHR23502:SF70">
    <property type="entry name" value="BCR_CFLA FAMILY EFFLUX TRANSPORTER"/>
    <property type="match status" value="1"/>
</dbReference>
<feature type="transmembrane region" description="Helical" evidence="8">
    <location>
        <begin position="208"/>
        <end position="228"/>
    </location>
</feature>
<feature type="transmembrane region" description="Helical" evidence="8">
    <location>
        <begin position="97"/>
        <end position="118"/>
    </location>
</feature>
<organism evidence="10 11">
    <name type="scientific">Kistimonas scapharcae</name>
    <dbReference type="NCBI Taxonomy" id="1036133"/>
    <lineage>
        <taxon>Bacteria</taxon>
        <taxon>Pseudomonadati</taxon>
        <taxon>Pseudomonadota</taxon>
        <taxon>Gammaproteobacteria</taxon>
        <taxon>Oceanospirillales</taxon>
        <taxon>Endozoicomonadaceae</taxon>
        <taxon>Kistimonas</taxon>
    </lineage>
</organism>
<dbReference type="InterPro" id="IPR020846">
    <property type="entry name" value="MFS_dom"/>
</dbReference>
<protein>
    <recommendedName>
        <fullName evidence="8">Bcr/CflA family efflux transporter</fullName>
    </recommendedName>
</protein>
<evidence type="ECO:0000313" key="10">
    <source>
        <dbReference type="EMBL" id="GAA4651333.1"/>
    </source>
</evidence>
<dbReference type="SUPFAM" id="SSF103473">
    <property type="entry name" value="MFS general substrate transporter"/>
    <property type="match status" value="1"/>
</dbReference>
<feature type="transmembrane region" description="Helical" evidence="8">
    <location>
        <begin position="244"/>
        <end position="262"/>
    </location>
</feature>
<comment type="caution">
    <text evidence="8">Lacks conserved residue(s) required for the propagation of feature annotation.</text>
</comment>
<evidence type="ECO:0000256" key="4">
    <source>
        <dbReference type="ARBA" id="ARBA00022475"/>
    </source>
</evidence>
<feature type="transmembrane region" description="Helical" evidence="8">
    <location>
        <begin position="338"/>
        <end position="358"/>
    </location>
</feature>
<sequence length="399" mass="42382">MPQRRLMGVLILLVLFSPLGVDIYLPSFTTIIEYFNTTADKVQYTLSLFILSMGLGQLAAGPLTDRFGRRPIAMAGIVMYMISSLLILFCQSIDQLIVLRMLQGASACCTTTVAFAVVRDRLPPREAAQAYSYLNGALNIAPALAPSLGGALAAAFSWQANFVFLALFALASLVLVTIKLPETRPEATSQRPLSVLASYRELLGHRTFVLYSLCCMGAMAVILSYVSFAPQVLISTMGISTTEFALLFGANALVIMAGSFAAGRSMFLLGESGCMIIGSLMMLTGATLMAGSCWLDLRTAWSFMVPVMIACCGFAWLLGAATSRALADFPHIAGTASALLVCIQMLGAALVSILAQATPIGHRLMLAILMLGMAVFACLVTILSQEPKSSSGHVEPVTG</sequence>
<evidence type="ECO:0000256" key="2">
    <source>
        <dbReference type="ARBA" id="ARBA00006236"/>
    </source>
</evidence>
<evidence type="ECO:0000256" key="5">
    <source>
        <dbReference type="ARBA" id="ARBA00022692"/>
    </source>
</evidence>
<feature type="transmembrane region" description="Helical" evidence="8">
    <location>
        <begin position="364"/>
        <end position="383"/>
    </location>
</feature>
<evidence type="ECO:0000256" key="6">
    <source>
        <dbReference type="ARBA" id="ARBA00022989"/>
    </source>
</evidence>
<evidence type="ECO:0000313" key="11">
    <source>
        <dbReference type="Proteomes" id="UP001500604"/>
    </source>
</evidence>
<comment type="similarity">
    <text evidence="2 8">Belongs to the major facilitator superfamily. Bcr/CmlA family.</text>
</comment>
<evidence type="ECO:0000256" key="3">
    <source>
        <dbReference type="ARBA" id="ARBA00022448"/>
    </source>
</evidence>
<feature type="transmembrane region" description="Helical" evidence="8">
    <location>
        <begin position="130"/>
        <end position="156"/>
    </location>
</feature>
<evidence type="ECO:0000256" key="1">
    <source>
        <dbReference type="ARBA" id="ARBA00004651"/>
    </source>
</evidence>
<evidence type="ECO:0000259" key="9">
    <source>
        <dbReference type="PROSITE" id="PS50850"/>
    </source>
</evidence>
<accession>A0ABP8V503</accession>
<keyword evidence="7 8" id="KW-0472">Membrane</keyword>
<dbReference type="Gene3D" id="1.20.1720.10">
    <property type="entry name" value="Multidrug resistance protein D"/>
    <property type="match status" value="1"/>
</dbReference>
<feature type="transmembrane region" description="Helical" evidence="8">
    <location>
        <begin position="274"/>
        <end position="297"/>
    </location>
</feature>
<feature type="transmembrane region" description="Helical" evidence="8">
    <location>
        <begin position="162"/>
        <end position="181"/>
    </location>
</feature>
<dbReference type="Proteomes" id="UP001500604">
    <property type="component" value="Unassembled WGS sequence"/>
</dbReference>
<dbReference type="InterPro" id="IPR011701">
    <property type="entry name" value="MFS"/>
</dbReference>
<name>A0ABP8V503_9GAMM</name>
<keyword evidence="6 8" id="KW-1133">Transmembrane helix</keyword>
<dbReference type="EMBL" id="BAABFL010000448">
    <property type="protein sequence ID" value="GAA4651333.1"/>
    <property type="molecule type" value="Genomic_DNA"/>
</dbReference>
<feature type="transmembrane region" description="Helical" evidence="8">
    <location>
        <begin position="303"/>
        <end position="326"/>
    </location>
</feature>
<evidence type="ECO:0000256" key="8">
    <source>
        <dbReference type="RuleBase" id="RU365088"/>
    </source>
</evidence>
<keyword evidence="4" id="KW-1003">Cell membrane</keyword>
<dbReference type="RefSeq" id="WP_345197695.1">
    <property type="nucleotide sequence ID" value="NZ_BAABFL010000448.1"/>
</dbReference>
<reference evidence="11" key="1">
    <citation type="journal article" date="2019" name="Int. J. Syst. Evol. Microbiol.">
        <title>The Global Catalogue of Microorganisms (GCM) 10K type strain sequencing project: providing services to taxonomists for standard genome sequencing and annotation.</title>
        <authorList>
            <consortium name="The Broad Institute Genomics Platform"/>
            <consortium name="The Broad Institute Genome Sequencing Center for Infectious Disease"/>
            <person name="Wu L."/>
            <person name="Ma J."/>
        </authorList>
    </citation>
    <scope>NUCLEOTIDE SEQUENCE [LARGE SCALE GENOMIC DNA]</scope>
    <source>
        <strain evidence="11">JCM 17805</strain>
    </source>
</reference>
<dbReference type="NCBIfam" id="TIGR00710">
    <property type="entry name" value="efflux_Bcr_CflA"/>
    <property type="match status" value="1"/>
</dbReference>
<keyword evidence="5 8" id="KW-0812">Transmembrane</keyword>
<comment type="caution">
    <text evidence="10">The sequence shown here is derived from an EMBL/GenBank/DDBJ whole genome shotgun (WGS) entry which is preliminary data.</text>
</comment>
<keyword evidence="3 8" id="KW-0813">Transport</keyword>
<dbReference type="CDD" id="cd17320">
    <property type="entry name" value="MFS_MdfA_MDR_like"/>
    <property type="match status" value="1"/>
</dbReference>
<dbReference type="InterPro" id="IPR004812">
    <property type="entry name" value="Efflux_drug-R_Bcr/CmlA"/>
</dbReference>
<feature type="domain" description="Major facilitator superfamily (MFS) profile" evidence="9">
    <location>
        <begin position="6"/>
        <end position="389"/>
    </location>
</feature>
<proteinExistence type="inferred from homology"/>
<keyword evidence="11" id="KW-1185">Reference proteome</keyword>
<evidence type="ECO:0000256" key="7">
    <source>
        <dbReference type="ARBA" id="ARBA00023136"/>
    </source>
</evidence>
<keyword evidence="8" id="KW-0997">Cell inner membrane</keyword>
<feature type="transmembrane region" description="Helical" evidence="8">
    <location>
        <begin position="44"/>
        <end position="60"/>
    </location>
</feature>
<dbReference type="PROSITE" id="PS50850">
    <property type="entry name" value="MFS"/>
    <property type="match status" value="1"/>
</dbReference>